<organism evidence="2 3">
    <name type="scientific">Thalassiosira pseudonana</name>
    <name type="common">Marine diatom</name>
    <name type="synonym">Cyclotella nana</name>
    <dbReference type="NCBI Taxonomy" id="35128"/>
    <lineage>
        <taxon>Eukaryota</taxon>
        <taxon>Sar</taxon>
        <taxon>Stramenopiles</taxon>
        <taxon>Ochrophyta</taxon>
        <taxon>Bacillariophyta</taxon>
        <taxon>Coscinodiscophyceae</taxon>
        <taxon>Thalassiosirophycidae</taxon>
        <taxon>Thalassiosirales</taxon>
        <taxon>Thalassiosiraceae</taxon>
        <taxon>Thalassiosira</taxon>
    </lineage>
</organism>
<dbReference type="EMBL" id="CM000646">
    <property type="protein sequence ID" value="EED89798.1"/>
    <property type="molecule type" value="Genomic_DNA"/>
</dbReference>
<dbReference type="Proteomes" id="UP000001449">
    <property type="component" value="Chromosome 10"/>
</dbReference>
<protein>
    <submittedName>
        <fullName evidence="2">Uncharacterized protein</fullName>
    </submittedName>
</protein>
<name>B8C966_THAPS</name>
<accession>B8C966</accession>
<dbReference type="KEGG" id="tps:THAPSDRAFT_8330"/>
<dbReference type="HOGENOM" id="CLU_805325_0_0_1"/>
<feature type="region of interest" description="Disordered" evidence="1">
    <location>
        <begin position="194"/>
        <end position="226"/>
    </location>
</feature>
<reference evidence="2 3" key="1">
    <citation type="journal article" date="2004" name="Science">
        <title>The genome of the diatom Thalassiosira pseudonana: ecology, evolution, and metabolism.</title>
        <authorList>
            <person name="Armbrust E.V."/>
            <person name="Berges J.A."/>
            <person name="Bowler C."/>
            <person name="Green B.R."/>
            <person name="Martinez D."/>
            <person name="Putnam N.H."/>
            <person name="Zhou S."/>
            <person name="Allen A.E."/>
            <person name="Apt K.E."/>
            <person name="Bechner M."/>
            <person name="Brzezinski M.A."/>
            <person name="Chaal B.K."/>
            <person name="Chiovitti A."/>
            <person name="Davis A.K."/>
            <person name="Demarest M.S."/>
            <person name="Detter J.C."/>
            <person name="Glavina T."/>
            <person name="Goodstein D."/>
            <person name="Hadi M.Z."/>
            <person name="Hellsten U."/>
            <person name="Hildebrand M."/>
            <person name="Jenkins B.D."/>
            <person name="Jurka J."/>
            <person name="Kapitonov V.V."/>
            <person name="Kroger N."/>
            <person name="Lau W.W."/>
            <person name="Lane T.W."/>
            <person name="Larimer F.W."/>
            <person name="Lippmeier J.C."/>
            <person name="Lucas S."/>
            <person name="Medina M."/>
            <person name="Montsant A."/>
            <person name="Obornik M."/>
            <person name="Parker M.S."/>
            <person name="Palenik B."/>
            <person name="Pazour G.J."/>
            <person name="Richardson P.M."/>
            <person name="Rynearson T.A."/>
            <person name="Saito M.A."/>
            <person name="Schwartz D.C."/>
            <person name="Thamatrakoln K."/>
            <person name="Valentin K."/>
            <person name="Vardi A."/>
            <person name="Wilkerson F.P."/>
            <person name="Rokhsar D.S."/>
        </authorList>
    </citation>
    <scope>NUCLEOTIDE SEQUENCE [LARGE SCALE GENOMIC DNA]</scope>
    <source>
        <strain evidence="2 3">CCMP1335</strain>
    </source>
</reference>
<dbReference type="GeneID" id="7447038"/>
<feature type="compositionally biased region" description="Polar residues" evidence="1">
    <location>
        <begin position="197"/>
        <end position="209"/>
    </location>
</feature>
<gene>
    <name evidence="2" type="ORF">THAPSDRAFT_8330</name>
</gene>
<feature type="region of interest" description="Disordered" evidence="1">
    <location>
        <begin position="1"/>
        <end position="49"/>
    </location>
</feature>
<sequence>MHGSSDGSRKGNSDSDSGNVANKTSSTNNMDSQLSIDDGDDVSFKDDLSDYADTFQGPLRAVDPLEEGAPSSNVNHQVHPTSIVNVPSFTNNSFRVWTAPVPAFAPSNTSSLPPIEQLKAAYGIGLYQNPISVQRQPPQQLSIMFQRIPQSSENFGQLTSTTTHQPPKKQQNDCGLSLKRNAVSHDQDLRNVARGSSCRNGPRRSSTDLQVAKGLRKSPPQMATGKSWQELSSQICRFAQETSSNAGWDCYPKKKEIVDETFLNLSIQQPQAFTNAKNAFKKSVKTQSALVNWDKEMGNKRCHSGTMTKTNLSRKKLLQTMKEIELQQKKVRHALEQHAVGAPFT</sequence>
<keyword evidence="3" id="KW-1185">Reference proteome</keyword>
<evidence type="ECO:0000313" key="2">
    <source>
        <dbReference type="EMBL" id="EED89798.1"/>
    </source>
</evidence>
<dbReference type="AlphaFoldDB" id="B8C966"/>
<dbReference type="PaxDb" id="35128-Thaps8330"/>
<evidence type="ECO:0000256" key="1">
    <source>
        <dbReference type="SAM" id="MobiDB-lite"/>
    </source>
</evidence>
<evidence type="ECO:0000313" key="3">
    <source>
        <dbReference type="Proteomes" id="UP000001449"/>
    </source>
</evidence>
<reference evidence="2 3" key="2">
    <citation type="journal article" date="2008" name="Nature">
        <title>The Phaeodactylum genome reveals the evolutionary history of diatom genomes.</title>
        <authorList>
            <person name="Bowler C."/>
            <person name="Allen A.E."/>
            <person name="Badger J.H."/>
            <person name="Grimwood J."/>
            <person name="Jabbari K."/>
            <person name="Kuo A."/>
            <person name="Maheswari U."/>
            <person name="Martens C."/>
            <person name="Maumus F."/>
            <person name="Otillar R.P."/>
            <person name="Rayko E."/>
            <person name="Salamov A."/>
            <person name="Vandepoele K."/>
            <person name="Beszteri B."/>
            <person name="Gruber A."/>
            <person name="Heijde M."/>
            <person name="Katinka M."/>
            <person name="Mock T."/>
            <person name="Valentin K."/>
            <person name="Verret F."/>
            <person name="Berges J.A."/>
            <person name="Brownlee C."/>
            <person name="Cadoret J.P."/>
            <person name="Chiovitti A."/>
            <person name="Choi C.J."/>
            <person name="Coesel S."/>
            <person name="De Martino A."/>
            <person name="Detter J.C."/>
            <person name="Durkin C."/>
            <person name="Falciatore A."/>
            <person name="Fournet J."/>
            <person name="Haruta M."/>
            <person name="Huysman M.J."/>
            <person name="Jenkins B.D."/>
            <person name="Jiroutova K."/>
            <person name="Jorgensen R.E."/>
            <person name="Joubert Y."/>
            <person name="Kaplan A."/>
            <person name="Kroger N."/>
            <person name="Kroth P.G."/>
            <person name="La Roche J."/>
            <person name="Lindquist E."/>
            <person name="Lommer M."/>
            <person name="Martin-Jezequel V."/>
            <person name="Lopez P.J."/>
            <person name="Lucas S."/>
            <person name="Mangogna M."/>
            <person name="McGinnis K."/>
            <person name="Medlin L.K."/>
            <person name="Montsant A."/>
            <person name="Oudot-Le Secq M.P."/>
            <person name="Napoli C."/>
            <person name="Obornik M."/>
            <person name="Parker M.S."/>
            <person name="Petit J.L."/>
            <person name="Porcel B.M."/>
            <person name="Poulsen N."/>
            <person name="Robison M."/>
            <person name="Rychlewski L."/>
            <person name="Rynearson T.A."/>
            <person name="Schmutz J."/>
            <person name="Shapiro H."/>
            <person name="Siaut M."/>
            <person name="Stanley M."/>
            <person name="Sussman M.R."/>
            <person name="Taylor A.R."/>
            <person name="Vardi A."/>
            <person name="von Dassow P."/>
            <person name="Vyverman W."/>
            <person name="Willis A."/>
            <person name="Wyrwicz L.S."/>
            <person name="Rokhsar D.S."/>
            <person name="Weissenbach J."/>
            <person name="Armbrust E.V."/>
            <person name="Green B.R."/>
            <person name="Van de Peer Y."/>
            <person name="Grigoriev I.V."/>
        </authorList>
    </citation>
    <scope>NUCLEOTIDE SEQUENCE [LARGE SCALE GENOMIC DNA]</scope>
    <source>
        <strain evidence="2 3">CCMP1335</strain>
    </source>
</reference>
<proteinExistence type="predicted"/>
<dbReference type="RefSeq" id="XP_002292602.1">
    <property type="nucleotide sequence ID" value="XM_002292566.1"/>
</dbReference>
<feature type="compositionally biased region" description="Polar residues" evidence="1">
    <location>
        <begin position="14"/>
        <end position="35"/>
    </location>
</feature>
<dbReference type="InParanoid" id="B8C966"/>